<evidence type="ECO:0000256" key="3">
    <source>
        <dbReference type="ARBA" id="ARBA00022900"/>
    </source>
</evidence>
<dbReference type="Pfam" id="PF00079">
    <property type="entry name" value="Serpin"/>
    <property type="match status" value="1"/>
</dbReference>
<evidence type="ECO:0000259" key="5">
    <source>
        <dbReference type="SMART" id="SM00093"/>
    </source>
</evidence>
<evidence type="ECO:0000313" key="6">
    <source>
        <dbReference type="Proteomes" id="UP000515204"/>
    </source>
</evidence>
<dbReference type="RefSeq" id="XP_014479260.1">
    <property type="nucleotide sequence ID" value="XM_014623774.1"/>
</dbReference>
<dbReference type="KEGG" id="dqu:106746771"/>
<comment type="similarity">
    <text evidence="1 4">Belongs to the serpin family.</text>
</comment>
<gene>
    <name evidence="7" type="primary">LOC106746771</name>
</gene>
<dbReference type="InterPro" id="IPR042178">
    <property type="entry name" value="Serpin_sf_1"/>
</dbReference>
<dbReference type="InterPro" id="IPR036186">
    <property type="entry name" value="Serpin_sf"/>
</dbReference>
<protein>
    <submittedName>
        <fullName evidence="7">Leukocyte elastase inhibitor-like isoform X1</fullName>
    </submittedName>
</protein>
<dbReference type="InterPro" id="IPR042185">
    <property type="entry name" value="Serpin_sf_2"/>
</dbReference>
<dbReference type="OrthoDB" id="671595at2759"/>
<sequence length="422" mass="47977">MCCSVNFKEISQDIVGKCYVLFVIFSSTLAMSIQAADMSLSQDQDSLKNVFAACSSFTNILYKNLSTIINDNVVTSPLSLHMILSLLVNGADGTTLDELKSVLHHNDSSSLNNEFKALIPLLNNIGNLELHIANSAYIQDNFELMADFLSVCTNVFQSSISRVNFKDAVHAVEIINSWVKEATNEKIPDIISAGDIDEDTKVILLNAIYFKSKWQKPFDPTLTQNRKFHISKTEANLVPMMFKKSKYVNGKIPAWHSKFIEIPYLNQDVVMIILLPDEDVELQTLEDNFDWKTLAKEPTSIENIELYLPKFKFEITLKLKETLRKIGLKTMFEDIADFRRLSKIPLKVGKVLQKVFIEVNEEGSEAAAASDVMVRMRRMTILEEKFVVDRPFMFMIQHKPSKIPLFLGSVRKIKSSLEKDEL</sequence>
<dbReference type="SUPFAM" id="SSF56574">
    <property type="entry name" value="Serpins"/>
    <property type="match status" value="1"/>
</dbReference>
<name>A0A6P3XLF5_DINQU</name>
<reference evidence="7" key="1">
    <citation type="submission" date="2025-08" db="UniProtKB">
        <authorList>
            <consortium name="RefSeq"/>
        </authorList>
    </citation>
    <scope>IDENTIFICATION</scope>
</reference>
<dbReference type="InterPro" id="IPR000215">
    <property type="entry name" value="Serpin_fam"/>
</dbReference>
<keyword evidence="6" id="KW-1185">Reference proteome</keyword>
<dbReference type="AlphaFoldDB" id="A0A6P3XLF5"/>
<dbReference type="GO" id="GO:0005615">
    <property type="term" value="C:extracellular space"/>
    <property type="evidence" value="ECO:0007669"/>
    <property type="project" value="InterPro"/>
</dbReference>
<feature type="domain" description="Serpin" evidence="5">
    <location>
        <begin position="61"/>
        <end position="413"/>
    </location>
</feature>
<dbReference type="PANTHER" id="PTHR11461">
    <property type="entry name" value="SERINE PROTEASE INHIBITOR, SERPIN"/>
    <property type="match status" value="1"/>
</dbReference>
<dbReference type="InterPro" id="IPR023795">
    <property type="entry name" value="Serpin_CS"/>
</dbReference>
<dbReference type="Gene3D" id="3.30.497.10">
    <property type="entry name" value="Antithrombin, subunit I, domain 2"/>
    <property type="match status" value="1"/>
</dbReference>
<dbReference type="GeneID" id="106746771"/>
<organism evidence="6 7">
    <name type="scientific">Dinoponera quadriceps</name>
    <name type="common">South American ant</name>
    <dbReference type="NCBI Taxonomy" id="609295"/>
    <lineage>
        <taxon>Eukaryota</taxon>
        <taxon>Metazoa</taxon>
        <taxon>Ecdysozoa</taxon>
        <taxon>Arthropoda</taxon>
        <taxon>Hexapoda</taxon>
        <taxon>Insecta</taxon>
        <taxon>Pterygota</taxon>
        <taxon>Neoptera</taxon>
        <taxon>Endopterygota</taxon>
        <taxon>Hymenoptera</taxon>
        <taxon>Apocrita</taxon>
        <taxon>Aculeata</taxon>
        <taxon>Formicoidea</taxon>
        <taxon>Formicidae</taxon>
        <taxon>Ponerinae</taxon>
        <taxon>Ponerini</taxon>
        <taxon>Dinoponera</taxon>
    </lineage>
</organism>
<evidence type="ECO:0000313" key="7">
    <source>
        <dbReference type="RefSeq" id="XP_014479260.1"/>
    </source>
</evidence>
<proteinExistence type="inferred from homology"/>
<keyword evidence="3" id="KW-0722">Serine protease inhibitor</keyword>
<dbReference type="SMART" id="SM00093">
    <property type="entry name" value="SERPIN"/>
    <property type="match status" value="1"/>
</dbReference>
<evidence type="ECO:0000256" key="4">
    <source>
        <dbReference type="RuleBase" id="RU000411"/>
    </source>
</evidence>
<dbReference type="CDD" id="cd19601">
    <property type="entry name" value="serpin42Da-like"/>
    <property type="match status" value="1"/>
</dbReference>
<dbReference type="Gene3D" id="2.30.39.10">
    <property type="entry name" value="Alpha-1-antitrypsin, domain 1"/>
    <property type="match status" value="1"/>
</dbReference>
<evidence type="ECO:0000256" key="1">
    <source>
        <dbReference type="ARBA" id="ARBA00009500"/>
    </source>
</evidence>
<dbReference type="Proteomes" id="UP000515204">
    <property type="component" value="Unplaced"/>
</dbReference>
<keyword evidence="2" id="KW-0646">Protease inhibitor</keyword>
<evidence type="ECO:0000256" key="2">
    <source>
        <dbReference type="ARBA" id="ARBA00022690"/>
    </source>
</evidence>
<dbReference type="GO" id="GO:0004867">
    <property type="term" value="F:serine-type endopeptidase inhibitor activity"/>
    <property type="evidence" value="ECO:0007669"/>
    <property type="project" value="UniProtKB-KW"/>
</dbReference>
<accession>A0A6P3XLF5</accession>
<dbReference type="PANTHER" id="PTHR11461:SF211">
    <property type="entry name" value="GH10112P-RELATED"/>
    <property type="match status" value="1"/>
</dbReference>
<dbReference type="PROSITE" id="PS00284">
    <property type="entry name" value="SERPIN"/>
    <property type="match status" value="1"/>
</dbReference>
<dbReference type="InterPro" id="IPR023796">
    <property type="entry name" value="Serpin_dom"/>
</dbReference>